<dbReference type="Proteomes" id="UP000046393">
    <property type="component" value="Unplaced"/>
</dbReference>
<organism evidence="2 3">
    <name type="scientific">Syphacia muris</name>
    <dbReference type="NCBI Taxonomy" id="451379"/>
    <lineage>
        <taxon>Eukaryota</taxon>
        <taxon>Metazoa</taxon>
        <taxon>Ecdysozoa</taxon>
        <taxon>Nematoda</taxon>
        <taxon>Chromadorea</taxon>
        <taxon>Rhabditida</taxon>
        <taxon>Spirurina</taxon>
        <taxon>Oxyuridomorpha</taxon>
        <taxon>Oxyuroidea</taxon>
        <taxon>Oxyuridae</taxon>
        <taxon>Syphacia</taxon>
    </lineage>
</organism>
<protein>
    <submittedName>
        <fullName evidence="3">SCP domain-containing protein</fullName>
    </submittedName>
</protein>
<feature type="signal peptide" evidence="1">
    <location>
        <begin position="1"/>
        <end position="19"/>
    </location>
</feature>
<keyword evidence="2" id="KW-1185">Reference proteome</keyword>
<dbReference type="AlphaFoldDB" id="A0A0N5AF65"/>
<accession>A0A0N5AF65</accession>
<proteinExistence type="predicted"/>
<evidence type="ECO:0000313" key="3">
    <source>
        <dbReference type="WBParaSite" id="SMUV_0000290601-mRNA-1"/>
    </source>
</evidence>
<dbReference type="WBParaSite" id="SMUV_0000290601-mRNA-1">
    <property type="protein sequence ID" value="SMUV_0000290601-mRNA-1"/>
    <property type="gene ID" value="SMUV_0000290601"/>
</dbReference>
<evidence type="ECO:0000256" key="1">
    <source>
        <dbReference type="SAM" id="SignalP"/>
    </source>
</evidence>
<sequence>MIQKLVLLFIVLLVASADSEDYSPSYNDYHLASLLTNTVTNYQRKAWHRWKTKEAAAAAAANQRFAPFIIGADFYGPDYKIPTNGSYIGVGRIYRELEKPG</sequence>
<evidence type="ECO:0000313" key="2">
    <source>
        <dbReference type="Proteomes" id="UP000046393"/>
    </source>
</evidence>
<keyword evidence="1" id="KW-0732">Signal</keyword>
<name>A0A0N5AF65_9BILA</name>
<feature type="chain" id="PRO_5005893027" evidence="1">
    <location>
        <begin position="20"/>
        <end position="101"/>
    </location>
</feature>
<reference evidence="3" key="1">
    <citation type="submission" date="2017-02" db="UniProtKB">
        <authorList>
            <consortium name="WormBaseParasite"/>
        </authorList>
    </citation>
    <scope>IDENTIFICATION</scope>
</reference>